<proteinExistence type="predicted"/>
<feature type="non-terminal residue" evidence="2">
    <location>
        <position position="1"/>
    </location>
</feature>
<feature type="domain" description="NrS-1 polymerase-like helicase" evidence="1">
    <location>
        <begin position="254"/>
        <end position="364"/>
    </location>
</feature>
<protein>
    <recommendedName>
        <fullName evidence="1">NrS-1 polymerase-like helicase domain-containing protein</fullName>
    </recommendedName>
</protein>
<dbReference type="Proteomes" id="UP000324800">
    <property type="component" value="Unassembled WGS sequence"/>
</dbReference>
<dbReference type="AlphaFoldDB" id="A0A5J4V481"/>
<evidence type="ECO:0000259" key="1">
    <source>
        <dbReference type="Pfam" id="PF19263"/>
    </source>
</evidence>
<evidence type="ECO:0000313" key="2">
    <source>
        <dbReference type="EMBL" id="KAA6376855.1"/>
    </source>
</evidence>
<sequence>NKLSANADKNYGQASSNGERKPNPWILTKILRYHNKDYYEQIIKPLLKKNYDAKKKEKQILINQTLIPNKIDLTDDFTLLDMQEKAANGEYENEEQIVMDLTRLLVYYEGETEDIYAIKGYDAICDTQVLYHKLEGTVYNQLEKININFKNKKTDEKDNSKPITVKHIFKKYASKFVKKGCKFISEDPKILTVFQGYKYKKLDTIDYECLQMYFDLIKETIAAGDERVYEYILNWMAWLIQNPGKKSRAAIVIQGRQGIGKNRFTDVIAELTSRYSCSNITNIDEFTGRFNSVVENKMFAVLNEMMNYNDSKKGVATVMKSIISDLTIRINEKNQPRRTAENVMNIIYVTNADMPVQLDTDDRRHLVCTCKTVHQVSEEHKEDVEYFNELSQSYTQEFYENLMTFLLERDISQFNPTLIPMTEAKKQLINVSRSPIDDVIMEHYEQFKQGIPIALVNQCKPQNWQLKTYKNAMIHKCTEQTPRINGLRTRVYKLNEDQLRYYDKMMSEEDIETSNANYQKYKKTIEDNGFIEQVVQETKEE</sequence>
<dbReference type="EMBL" id="SNRW01010232">
    <property type="protein sequence ID" value="KAA6376855.1"/>
    <property type="molecule type" value="Genomic_DNA"/>
</dbReference>
<organism evidence="2 3">
    <name type="scientific">Streblomastix strix</name>
    <dbReference type="NCBI Taxonomy" id="222440"/>
    <lineage>
        <taxon>Eukaryota</taxon>
        <taxon>Metamonada</taxon>
        <taxon>Preaxostyla</taxon>
        <taxon>Oxymonadida</taxon>
        <taxon>Streblomastigidae</taxon>
        <taxon>Streblomastix</taxon>
    </lineage>
</organism>
<dbReference type="InterPro" id="IPR045455">
    <property type="entry name" value="NrS-1_pol-like_helicase"/>
</dbReference>
<dbReference type="InterPro" id="IPR027417">
    <property type="entry name" value="P-loop_NTPase"/>
</dbReference>
<gene>
    <name evidence="2" type="ORF">EZS28_027619</name>
</gene>
<accession>A0A5J4V481</accession>
<dbReference type="Gene3D" id="3.40.50.300">
    <property type="entry name" value="P-loop containing nucleotide triphosphate hydrolases"/>
    <property type="match status" value="1"/>
</dbReference>
<name>A0A5J4V481_9EUKA</name>
<evidence type="ECO:0000313" key="3">
    <source>
        <dbReference type="Proteomes" id="UP000324800"/>
    </source>
</evidence>
<reference evidence="2 3" key="1">
    <citation type="submission" date="2019-03" db="EMBL/GenBank/DDBJ databases">
        <title>Single cell metagenomics reveals metabolic interactions within the superorganism composed of flagellate Streblomastix strix and complex community of Bacteroidetes bacteria on its surface.</title>
        <authorList>
            <person name="Treitli S.C."/>
            <person name="Kolisko M."/>
            <person name="Husnik F."/>
            <person name="Keeling P."/>
            <person name="Hampl V."/>
        </authorList>
    </citation>
    <scope>NUCLEOTIDE SEQUENCE [LARGE SCALE GENOMIC DNA]</scope>
    <source>
        <strain evidence="2">ST1C</strain>
    </source>
</reference>
<comment type="caution">
    <text evidence="2">The sequence shown here is derived from an EMBL/GenBank/DDBJ whole genome shotgun (WGS) entry which is preliminary data.</text>
</comment>
<dbReference type="Pfam" id="PF19263">
    <property type="entry name" value="DUF5906"/>
    <property type="match status" value="1"/>
</dbReference>